<sequence>MDVIIMAEGNTPTRLARERTDRWSAEKQPGAALANARIVHHGPAARAVREVWNG</sequence>
<dbReference type="EMBL" id="LJIW01000001">
    <property type="protein sequence ID" value="PNG96023.1"/>
    <property type="molecule type" value="Genomic_DNA"/>
</dbReference>
<gene>
    <name evidence="1" type="ORF">SMF913_12048</name>
</gene>
<accession>A0A2J7Z6X4</accession>
<reference evidence="1 2" key="1">
    <citation type="submission" date="2015-09" db="EMBL/GenBank/DDBJ databases">
        <title>Genome sequence, genome mining and natural product profiling of a biocontrol bacterium Streptomyces malaysiensis F913.</title>
        <authorList>
            <person name="Xu Y."/>
            <person name="Wei J."/>
            <person name="Xie J."/>
            <person name="Li T."/>
            <person name="Zhou Z."/>
        </authorList>
    </citation>
    <scope>NUCLEOTIDE SEQUENCE [LARGE SCALE GENOMIC DNA]</scope>
    <source>
        <strain evidence="1 2">F913</strain>
    </source>
</reference>
<keyword evidence="2" id="KW-1185">Reference proteome</keyword>
<name>A0A2J7Z6X4_STRMQ</name>
<comment type="caution">
    <text evidence="1">The sequence shown here is derived from an EMBL/GenBank/DDBJ whole genome shotgun (WGS) entry which is preliminary data.</text>
</comment>
<evidence type="ECO:0000313" key="2">
    <source>
        <dbReference type="Proteomes" id="UP000236520"/>
    </source>
</evidence>
<dbReference type="AlphaFoldDB" id="A0A2J7Z6X4"/>
<protein>
    <submittedName>
        <fullName evidence="1">Uncharacterized protein</fullName>
    </submittedName>
</protein>
<evidence type="ECO:0000313" key="1">
    <source>
        <dbReference type="EMBL" id="PNG96023.1"/>
    </source>
</evidence>
<organism evidence="1 2">
    <name type="scientific">Streptomyces malaysiensis</name>
    <dbReference type="NCBI Taxonomy" id="92644"/>
    <lineage>
        <taxon>Bacteria</taxon>
        <taxon>Bacillati</taxon>
        <taxon>Actinomycetota</taxon>
        <taxon>Actinomycetes</taxon>
        <taxon>Kitasatosporales</taxon>
        <taxon>Streptomycetaceae</taxon>
        <taxon>Streptomyces</taxon>
        <taxon>Streptomyces violaceusniger group</taxon>
    </lineage>
</organism>
<dbReference type="Proteomes" id="UP000236520">
    <property type="component" value="Unassembled WGS sequence"/>
</dbReference>
<proteinExistence type="predicted"/>